<dbReference type="OrthoDB" id="2937326at2759"/>
<proteinExistence type="predicted"/>
<organism evidence="3 4">
    <name type="scientific">Verruconis gallopava</name>
    <dbReference type="NCBI Taxonomy" id="253628"/>
    <lineage>
        <taxon>Eukaryota</taxon>
        <taxon>Fungi</taxon>
        <taxon>Dikarya</taxon>
        <taxon>Ascomycota</taxon>
        <taxon>Pezizomycotina</taxon>
        <taxon>Dothideomycetes</taxon>
        <taxon>Pleosporomycetidae</taxon>
        <taxon>Venturiales</taxon>
        <taxon>Sympoventuriaceae</taxon>
        <taxon>Verruconis</taxon>
    </lineage>
</organism>
<feature type="transmembrane region" description="Helical" evidence="1">
    <location>
        <begin position="12"/>
        <end position="35"/>
    </location>
</feature>
<dbReference type="InParanoid" id="A0A0D2AMY8"/>
<keyword evidence="1" id="KW-0472">Membrane</keyword>
<evidence type="ECO:0000313" key="4">
    <source>
        <dbReference type="Proteomes" id="UP000053259"/>
    </source>
</evidence>
<name>A0A0D2AMY8_9PEZI</name>
<dbReference type="PANTHER" id="PTHR37019">
    <property type="entry name" value="CHROMOSOME 1, WHOLE GENOME SHOTGUN SEQUENCE"/>
    <property type="match status" value="1"/>
</dbReference>
<dbReference type="AlphaFoldDB" id="A0A0D2AMY8"/>
<keyword evidence="1" id="KW-0812">Transmembrane</keyword>
<dbReference type="Pfam" id="PF24803">
    <property type="entry name" value="DUF7704"/>
    <property type="match status" value="1"/>
</dbReference>
<evidence type="ECO:0000313" key="3">
    <source>
        <dbReference type="EMBL" id="KIW07880.1"/>
    </source>
</evidence>
<sequence>MASLLPTIPRVIFTVLEPISLVAGFLAPLVSSEYFIASQLVRPYSGTFDETSKLLSWQLGNCYLLLGLLGVFILNTTTELKTVKAYIWALWLGDIGHVGFSVYAMGLRDTMAVGSWSATVWGNIGATVFLFLARSLYLLGVFDRKPSRGSGREHRSRKIKAKAR</sequence>
<dbReference type="EMBL" id="KN847532">
    <property type="protein sequence ID" value="KIW07880.1"/>
    <property type="molecule type" value="Genomic_DNA"/>
</dbReference>
<accession>A0A0D2AMY8</accession>
<reference evidence="3 4" key="1">
    <citation type="submission" date="2015-01" db="EMBL/GenBank/DDBJ databases">
        <title>The Genome Sequence of Ochroconis gallopava CBS43764.</title>
        <authorList>
            <consortium name="The Broad Institute Genomics Platform"/>
            <person name="Cuomo C."/>
            <person name="de Hoog S."/>
            <person name="Gorbushina A."/>
            <person name="Stielow B."/>
            <person name="Teixiera M."/>
            <person name="Abouelleil A."/>
            <person name="Chapman S.B."/>
            <person name="Priest M."/>
            <person name="Young S.K."/>
            <person name="Wortman J."/>
            <person name="Nusbaum C."/>
            <person name="Birren B."/>
        </authorList>
    </citation>
    <scope>NUCLEOTIDE SEQUENCE [LARGE SCALE GENOMIC DNA]</scope>
    <source>
        <strain evidence="3 4">CBS 43764</strain>
    </source>
</reference>
<dbReference type="PANTHER" id="PTHR37019:SF2">
    <property type="entry name" value="EXPERA DOMAIN-CONTAINING PROTEIN"/>
    <property type="match status" value="1"/>
</dbReference>
<feature type="transmembrane region" description="Helical" evidence="1">
    <location>
        <begin position="55"/>
        <end position="74"/>
    </location>
</feature>
<gene>
    <name evidence="3" type="ORF">PV09_01793</name>
</gene>
<dbReference type="RefSeq" id="XP_016217749.1">
    <property type="nucleotide sequence ID" value="XM_016354737.1"/>
</dbReference>
<protein>
    <recommendedName>
        <fullName evidence="2">DUF7704 domain-containing protein</fullName>
    </recommendedName>
</protein>
<evidence type="ECO:0000256" key="1">
    <source>
        <dbReference type="SAM" id="Phobius"/>
    </source>
</evidence>
<feature type="transmembrane region" description="Helical" evidence="1">
    <location>
        <begin position="86"/>
        <end position="106"/>
    </location>
</feature>
<dbReference type="InterPro" id="IPR056121">
    <property type="entry name" value="DUF7704"/>
</dbReference>
<feature type="domain" description="DUF7704" evidence="2">
    <location>
        <begin position="2"/>
        <end position="143"/>
    </location>
</feature>
<dbReference type="Proteomes" id="UP000053259">
    <property type="component" value="Unassembled WGS sequence"/>
</dbReference>
<dbReference type="VEuPathDB" id="FungiDB:PV09_01793"/>
<dbReference type="STRING" id="253628.A0A0D2AMY8"/>
<dbReference type="HOGENOM" id="CLU_112091_3_2_1"/>
<keyword evidence="1" id="KW-1133">Transmembrane helix</keyword>
<feature type="transmembrane region" description="Helical" evidence="1">
    <location>
        <begin position="118"/>
        <end position="142"/>
    </location>
</feature>
<evidence type="ECO:0000259" key="2">
    <source>
        <dbReference type="Pfam" id="PF24803"/>
    </source>
</evidence>
<keyword evidence="4" id="KW-1185">Reference proteome</keyword>
<dbReference type="GeneID" id="27309766"/>